<sequence>MVIDELDPPPKFDTLALLFSHYTIITEFAKMITTGDLIQLSRTSSTIRETLLQSRTHWERLVSLTSLECSEKDHIKGEKIKGCKICSMPVCETCIVRADFFGQNGTYSNRIRTFCDTCWSATDFSDTDLAAQDLFDYVAPVLCECVAKDGWLCSFCRAIERSELIYNKQVCATDGCDNPHDSSDKHRVCTWCQRPLPAAWRLTGEPNVLGRHLFNEDGTVRVDFADDSLEDGDSTSPMEDRGLRRAKSTDKIAGWDQEDEDSKARYKEAWLKKGARERERDREHQGEGSGSGQQEGKKASAAASEVEGVDGTGQKEDEQEPSGDEPSAGMENPPPYSGS</sequence>
<feature type="region of interest" description="Disordered" evidence="1">
    <location>
        <begin position="225"/>
        <end position="339"/>
    </location>
</feature>
<proteinExistence type="predicted"/>
<feature type="compositionally biased region" description="Basic and acidic residues" evidence="1">
    <location>
        <begin position="262"/>
        <end position="286"/>
    </location>
</feature>
<dbReference type="AlphaFoldDB" id="A0A2T7A633"/>
<comment type="caution">
    <text evidence="2">The sequence shown here is derived from an EMBL/GenBank/DDBJ whole genome shotgun (WGS) entry which is preliminary data.</text>
</comment>
<reference evidence="2 3" key="1">
    <citation type="submission" date="2017-04" db="EMBL/GenBank/DDBJ databases">
        <title>Draft genome sequence of Tuber borchii Vittad., a whitish edible truffle.</title>
        <authorList>
            <consortium name="DOE Joint Genome Institute"/>
            <person name="Murat C."/>
            <person name="Kuo A."/>
            <person name="Barry K.W."/>
            <person name="Clum A."/>
            <person name="Dockter R.B."/>
            <person name="Fauchery L."/>
            <person name="Iotti M."/>
            <person name="Kohler A."/>
            <person name="Labutti K."/>
            <person name="Lindquist E.A."/>
            <person name="Lipzen A."/>
            <person name="Ohm R.A."/>
            <person name="Wang M."/>
            <person name="Grigoriev I.V."/>
            <person name="Zambonelli A."/>
            <person name="Martin F.M."/>
        </authorList>
    </citation>
    <scope>NUCLEOTIDE SEQUENCE [LARGE SCALE GENOMIC DNA]</scope>
    <source>
        <strain evidence="2 3">Tbo3840</strain>
    </source>
</reference>
<dbReference type="OrthoDB" id="5290791at2759"/>
<feature type="compositionally biased region" description="Basic and acidic residues" evidence="1">
    <location>
        <begin position="238"/>
        <end position="250"/>
    </location>
</feature>
<organism evidence="2 3">
    <name type="scientific">Tuber borchii</name>
    <name type="common">White truffle</name>
    <dbReference type="NCBI Taxonomy" id="42251"/>
    <lineage>
        <taxon>Eukaryota</taxon>
        <taxon>Fungi</taxon>
        <taxon>Dikarya</taxon>
        <taxon>Ascomycota</taxon>
        <taxon>Pezizomycotina</taxon>
        <taxon>Pezizomycetes</taxon>
        <taxon>Pezizales</taxon>
        <taxon>Tuberaceae</taxon>
        <taxon>Tuber</taxon>
    </lineage>
</organism>
<evidence type="ECO:0000313" key="2">
    <source>
        <dbReference type="EMBL" id="PUU83196.1"/>
    </source>
</evidence>
<keyword evidence="3" id="KW-1185">Reference proteome</keyword>
<evidence type="ECO:0000313" key="3">
    <source>
        <dbReference type="Proteomes" id="UP000244722"/>
    </source>
</evidence>
<accession>A0A2T7A633</accession>
<dbReference type="Proteomes" id="UP000244722">
    <property type="component" value="Unassembled WGS sequence"/>
</dbReference>
<protein>
    <recommendedName>
        <fullName evidence="4">F-box domain-containing protein</fullName>
    </recommendedName>
</protein>
<name>A0A2T7A633_TUBBO</name>
<evidence type="ECO:0000256" key="1">
    <source>
        <dbReference type="SAM" id="MobiDB-lite"/>
    </source>
</evidence>
<gene>
    <name evidence="2" type="ORF">B9Z19DRAFT_1073227</name>
</gene>
<evidence type="ECO:0008006" key="4">
    <source>
        <dbReference type="Google" id="ProtNLM"/>
    </source>
</evidence>
<dbReference type="EMBL" id="NESQ01000016">
    <property type="protein sequence ID" value="PUU83196.1"/>
    <property type="molecule type" value="Genomic_DNA"/>
</dbReference>